<protein>
    <submittedName>
        <fullName evidence="1">Plasmid stabilization system protein</fullName>
    </submittedName>
</protein>
<name>A0A0F2DSP9_9STRE</name>
<dbReference type="Proteomes" id="UP000033489">
    <property type="component" value="Unassembled WGS sequence"/>
</dbReference>
<gene>
    <name evidence="1" type="ORF">TZ94_01543</name>
</gene>
<comment type="caution">
    <text evidence="1">The sequence shown here is derived from an EMBL/GenBank/DDBJ whole genome shotgun (WGS) entry which is preliminary data.</text>
</comment>
<proteinExistence type="predicted"/>
<sequence>MAYKVIASKEVEEAIDNIHDYIATVLLSPQSAKNTVAKILDSLKSLEIFPEARFDADEKIGVKINSKYPSRGKIIDQYVLLYFIDQNRNTVFYLTYSTLKVTTSLCYKKTIKKGQILETTFLSL</sequence>
<reference evidence="1 2" key="1">
    <citation type="submission" date="2015-02" db="EMBL/GenBank/DDBJ databases">
        <title>Evolution of amylase-binding proteins of oral streptococcal species.</title>
        <authorList>
            <person name="Haase E.M."/>
        </authorList>
    </citation>
    <scope>NUCLEOTIDE SEQUENCE [LARGE SCALE GENOMIC DNA]</scope>
    <source>
        <strain evidence="1 2">UC921A</strain>
    </source>
</reference>
<evidence type="ECO:0000313" key="2">
    <source>
        <dbReference type="Proteomes" id="UP000033489"/>
    </source>
</evidence>
<dbReference type="Gene3D" id="3.30.2310.20">
    <property type="entry name" value="RelE-like"/>
    <property type="match status" value="1"/>
</dbReference>
<organism evidence="1 2">
    <name type="scientific">Streptococcus infantis</name>
    <dbReference type="NCBI Taxonomy" id="68892"/>
    <lineage>
        <taxon>Bacteria</taxon>
        <taxon>Bacillati</taxon>
        <taxon>Bacillota</taxon>
        <taxon>Bacilli</taxon>
        <taxon>Lactobacillales</taxon>
        <taxon>Streptococcaceae</taxon>
        <taxon>Streptococcus</taxon>
    </lineage>
</organism>
<dbReference type="InterPro" id="IPR035093">
    <property type="entry name" value="RelE/ParE_toxin_dom_sf"/>
</dbReference>
<accession>A0A0F2DSP9</accession>
<evidence type="ECO:0000313" key="1">
    <source>
        <dbReference type="EMBL" id="KJQ74022.1"/>
    </source>
</evidence>
<dbReference type="EMBL" id="JYGT01000010">
    <property type="protein sequence ID" value="KJQ74022.1"/>
    <property type="molecule type" value="Genomic_DNA"/>
</dbReference>
<dbReference type="AlphaFoldDB" id="A0A0F2DSP9"/>
<dbReference type="PATRIC" id="fig|28037.216.peg.1501"/>